<name>A0ABW0I6L5_9BACT</name>
<comment type="caution">
    <text evidence="1">The sequence shown here is derived from an EMBL/GenBank/DDBJ whole genome shotgun (WGS) entry which is preliminary data.</text>
</comment>
<gene>
    <name evidence="1" type="ORF">ACFPMF_06605</name>
</gene>
<sequence>MLPIVFIHTGYQSYLEYSLRQGKLANPESAVFLLGDDANQNRFPFAQHRKISALNPARADEFTRIYVHRSTNPYWYELLCFIRWFHVLAFMEERQLDEVFVADSDVMIYKNVGHYTPWSQRSAGQQAAYCLVGHQTPNSYSWLASGHSSYWTRQGLSDFCDYLLSTYRTTTDQARLEEKWQYHGKNRLAGGVSDMALLYLYALDHPGRVINLLPPLASSGQRLKEVFDLNISIPHNYAENEYDQDIHGLKKVQSEALQYVGYNRILKETCIFNTLHFQGLSKRYIHQFYQGTDLRLHQFGQELSHRLAPVLAPVRRLKSGLQRILNK</sequence>
<reference evidence="2" key="1">
    <citation type="journal article" date="2019" name="Int. J. Syst. Evol. Microbiol.">
        <title>The Global Catalogue of Microorganisms (GCM) 10K type strain sequencing project: providing services to taxonomists for standard genome sequencing and annotation.</title>
        <authorList>
            <consortium name="The Broad Institute Genomics Platform"/>
            <consortium name="The Broad Institute Genome Sequencing Center for Infectious Disease"/>
            <person name="Wu L."/>
            <person name="Ma J."/>
        </authorList>
    </citation>
    <scope>NUCLEOTIDE SEQUENCE [LARGE SCALE GENOMIC DNA]</scope>
    <source>
        <strain evidence="2">CCUG 55250</strain>
    </source>
</reference>
<organism evidence="1 2">
    <name type="scientific">Larkinella bovis</name>
    <dbReference type="NCBI Taxonomy" id="683041"/>
    <lineage>
        <taxon>Bacteria</taxon>
        <taxon>Pseudomonadati</taxon>
        <taxon>Bacteroidota</taxon>
        <taxon>Cytophagia</taxon>
        <taxon>Cytophagales</taxon>
        <taxon>Spirosomataceae</taxon>
        <taxon>Larkinella</taxon>
    </lineage>
</organism>
<accession>A0ABW0I6L5</accession>
<dbReference type="EMBL" id="JBHSMA010000001">
    <property type="protein sequence ID" value="MFC5408969.1"/>
    <property type="molecule type" value="Genomic_DNA"/>
</dbReference>
<protein>
    <submittedName>
        <fullName evidence="1">Uncharacterized protein</fullName>
    </submittedName>
</protein>
<dbReference type="RefSeq" id="WP_379842389.1">
    <property type="nucleotide sequence ID" value="NZ_JBHSMA010000001.1"/>
</dbReference>
<evidence type="ECO:0000313" key="1">
    <source>
        <dbReference type="EMBL" id="MFC5408969.1"/>
    </source>
</evidence>
<keyword evidence="2" id="KW-1185">Reference proteome</keyword>
<proteinExistence type="predicted"/>
<evidence type="ECO:0000313" key="2">
    <source>
        <dbReference type="Proteomes" id="UP001596106"/>
    </source>
</evidence>
<dbReference type="Proteomes" id="UP001596106">
    <property type="component" value="Unassembled WGS sequence"/>
</dbReference>